<keyword evidence="3" id="KW-1003">Cell membrane</keyword>
<evidence type="ECO:0000256" key="4">
    <source>
        <dbReference type="ARBA" id="ARBA00022692"/>
    </source>
</evidence>
<feature type="transmembrane region" description="Helical" evidence="7">
    <location>
        <begin position="220"/>
        <end position="237"/>
    </location>
</feature>
<comment type="caution">
    <text evidence="9">The sequence shown here is derived from an EMBL/GenBank/DDBJ whole genome shotgun (WGS) entry which is preliminary data.</text>
</comment>
<reference evidence="9 10" key="1">
    <citation type="submission" date="2023-03" db="EMBL/GenBank/DDBJ databases">
        <title>Draft genome sequence of Thalassotalea insulae KCTC 62186T.</title>
        <authorList>
            <person name="Sawabe T."/>
        </authorList>
    </citation>
    <scope>NUCLEOTIDE SEQUENCE [LARGE SCALE GENOMIC DNA]</scope>
    <source>
        <strain evidence="9 10">KCTC 62186</strain>
    </source>
</reference>
<evidence type="ECO:0000256" key="7">
    <source>
        <dbReference type="SAM" id="Phobius"/>
    </source>
</evidence>
<protein>
    <submittedName>
        <fullName evidence="9">Type II secretion system protein</fullName>
    </submittedName>
</protein>
<evidence type="ECO:0000313" key="9">
    <source>
        <dbReference type="EMBL" id="GLX77590.1"/>
    </source>
</evidence>
<comment type="subcellular location">
    <subcellularLocation>
        <location evidence="1">Cell membrane</location>
        <topology evidence="1">Multi-pass membrane protein</topology>
    </subcellularLocation>
</comment>
<sequence>MSQKFKYKALTKSGEKVTDFLFASNIDKARIELKQKALIVLSITPETGTSFTGGEFKVSSADLEQSTNQLATLLENGLRINEALDILVDTAPSQGAAIVWKEIYTKVQTGSTLHSSLENYPEYFDVLYLEMVNIAENTGTLPQVFRSLSDNLSFQRDLKNKSIQALIYPLIILLVCVCAIFSIFNFVVPNMESVFTSAKNLPSYTQWLLNTSHFVSENNLFILFFVIGGGVFITMLWRQPKTKQSILSTIASFPLLGKMIQKSEQIRFCSAMSLTLASGLNLSDSLVLSIKTLTSEKNKEHLEQSRLKVDSGKTLADSLADSHFLDRVALSLIKVGEQSGSLERSFNEITQRAKTDFESWILRMTTLLEPLLIMMMGAIVGGVVIIMLLSIVSVNDLSL</sequence>
<evidence type="ECO:0000256" key="5">
    <source>
        <dbReference type="ARBA" id="ARBA00022989"/>
    </source>
</evidence>
<evidence type="ECO:0000256" key="2">
    <source>
        <dbReference type="ARBA" id="ARBA00005745"/>
    </source>
</evidence>
<evidence type="ECO:0000256" key="6">
    <source>
        <dbReference type="ARBA" id="ARBA00023136"/>
    </source>
</evidence>
<comment type="similarity">
    <text evidence="2">Belongs to the GSP F family.</text>
</comment>
<feature type="transmembrane region" description="Helical" evidence="7">
    <location>
        <begin position="165"/>
        <end position="188"/>
    </location>
</feature>
<evidence type="ECO:0000256" key="3">
    <source>
        <dbReference type="ARBA" id="ARBA00022475"/>
    </source>
</evidence>
<proteinExistence type="inferred from homology"/>
<feature type="domain" description="Type II secretion system protein GspF" evidence="8">
    <location>
        <begin position="67"/>
        <end position="189"/>
    </location>
</feature>
<dbReference type="PRINTS" id="PR00812">
    <property type="entry name" value="BCTERIALGSPF"/>
</dbReference>
<dbReference type="Gene3D" id="1.20.81.30">
    <property type="entry name" value="Type II secretion system (T2SS), domain F"/>
    <property type="match status" value="2"/>
</dbReference>
<evidence type="ECO:0000256" key="1">
    <source>
        <dbReference type="ARBA" id="ARBA00004651"/>
    </source>
</evidence>
<dbReference type="PANTHER" id="PTHR30012">
    <property type="entry name" value="GENERAL SECRETION PATHWAY PROTEIN"/>
    <property type="match status" value="1"/>
</dbReference>
<dbReference type="InterPro" id="IPR018076">
    <property type="entry name" value="T2SS_GspF_dom"/>
</dbReference>
<evidence type="ECO:0000259" key="8">
    <source>
        <dbReference type="Pfam" id="PF00482"/>
    </source>
</evidence>
<dbReference type="Pfam" id="PF00482">
    <property type="entry name" value="T2SSF"/>
    <property type="match status" value="2"/>
</dbReference>
<keyword evidence="6 7" id="KW-0472">Membrane</keyword>
<gene>
    <name evidence="9" type="ORF">tinsulaeT_09300</name>
</gene>
<dbReference type="InterPro" id="IPR042094">
    <property type="entry name" value="T2SS_GspF_sf"/>
</dbReference>
<dbReference type="RefSeq" id="WP_284243461.1">
    <property type="nucleotide sequence ID" value="NZ_BSST01000001.1"/>
</dbReference>
<organism evidence="9 10">
    <name type="scientific">Thalassotalea insulae</name>
    <dbReference type="NCBI Taxonomy" id="2056778"/>
    <lineage>
        <taxon>Bacteria</taxon>
        <taxon>Pseudomonadati</taxon>
        <taxon>Pseudomonadota</taxon>
        <taxon>Gammaproteobacteria</taxon>
        <taxon>Alteromonadales</taxon>
        <taxon>Colwelliaceae</taxon>
        <taxon>Thalassotalea</taxon>
    </lineage>
</organism>
<dbReference type="InterPro" id="IPR003004">
    <property type="entry name" value="GspF/PilC"/>
</dbReference>
<feature type="transmembrane region" description="Helical" evidence="7">
    <location>
        <begin position="371"/>
        <end position="394"/>
    </location>
</feature>
<keyword evidence="5 7" id="KW-1133">Transmembrane helix</keyword>
<evidence type="ECO:0000313" key="10">
    <source>
        <dbReference type="Proteomes" id="UP001157186"/>
    </source>
</evidence>
<dbReference type="Proteomes" id="UP001157186">
    <property type="component" value="Unassembled WGS sequence"/>
</dbReference>
<name>A0ABQ6GT09_9GAMM</name>
<keyword evidence="4 7" id="KW-0812">Transmembrane</keyword>
<accession>A0ABQ6GT09</accession>
<dbReference type="EMBL" id="BSST01000001">
    <property type="protein sequence ID" value="GLX77590.1"/>
    <property type="molecule type" value="Genomic_DNA"/>
</dbReference>
<keyword evidence="10" id="KW-1185">Reference proteome</keyword>
<dbReference type="PANTHER" id="PTHR30012:SF0">
    <property type="entry name" value="TYPE II SECRETION SYSTEM PROTEIN F-RELATED"/>
    <property type="match status" value="1"/>
</dbReference>
<feature type="domain" description="Type II secretion system protein GspF" evidence="8">
    <location>
        <begin position="268"/>
        <end position="389"/>
    </location>
</feature>